<dbReference type="AlphaFoldDB" id="A0AA40RXA8"/>
<dbReference type="Gene3D" id="3.40.50.720">
    <property type="entry name" value="NAD(P)-binding Rossmann-like Domain"/>
    <property type="match status" value="1"/>
</dbReference>
<dbReference type="Proteomes" id="UP001138621">
    <property type="component" value="Unassembled WGS sequence"/>
</dbReference>
<dbReference type="EMBL" id="JAAMRD010000261">
    <property type="protein sequence ID" value="MBA1307700.1"/>
    <property type="molecule type" value="Genomic_DNA"/>
</dbReference>
<accession>A0AA40RXA8</accession>
<name>A0AA40RXA8_STUST</name>
<comment type="caution">
    <text evidence="1">The sequence shown here is derived from an EMBL/GenBank/DDBJ whole genome shotgun (WGS) entry which is preliminary data.</text>
</comment>
<reference evidence="1" key="1">
    <citation type="submission" date="2020-02" db="EMBL/GenBank/DDBJ databases">
        <title>Synteny-based analysis reveals conserved mechanism for high triclosan tolerance in Pseudomonas, as well as instances of horizontal transfer.</title>
        <authorList>
            <person name="Mcfarland A.G."/>
            <person name="Bertucci H.K."/>
            <person name="Litmann E."/>
            <person name="Shen J."/>
            <person name="Huttenhower C."/>
            <person name="Hartmann E.M."/>
        </authorList>
    </citation>
    <scope>NUCLEOTIDE SEQUENCE</scope>
    <source>
        <strain evidence="1">109A1</strain>
    </source>
</reference>
<evidence type="ECO:0000313" key="1">
    <source>
        <dbReference type="EMBL" id="MBA1307700.1"/>
    </source>
</evidence>
<dbReference type="SUPFAM" id="SSF51735">
    <property type="entry name" value="NAD(P)-binding Rossmann-fold domains"/>
    <property type="match status" value="1"/>
</dbReference>
<feature type="non-terminal residue" evidence="1">
    <location>
        <position position="1"/>
    </location>
</feature>
<dbReference type="InterPro" id="IPR002347">
    <property type="entry name" value="SDR_fam"/>
</dbReference>
<evidence type="ECO:0000313" key="2">
    <source>
        <dbReference type="Proteomes" id="UP001138621"/>
    </source>
</evidence>
<dbReference type="InterPro" id="IPR036291">
    <property type="entry name" value="NAD(P)-bd_dom_sf"/>
</dbReference>
<dbReference type="Pfam" id="PF13561">
    <property type="entry name" value="adh_short_C2"/>
    <property type="match status" value="1"/>
</dbReference>
<proteinExistence type="predicted"/>
<gene>
    <name evidence="1" type="ORF">G7024_25475</name>
</gene>
<sequence length="55" mass="5942">DMTDVLSDKIKSRILETIPMQRFGNVAELAEVAAFLAEAPYITGQTIVVDGGQSM</sequence>
<organism evidence="1 2">
    <name type="scientific">Stutzerimonas stutzeri</name>
    <name type="common">Pseudomonas stutzeri</name>
    <dbReference type="NCBI Taxonomy" id="316"/>
    <lineage>
        <taxon>Bacteria</taxon>
        <taxon>Pseudomonadati</taxon>
        <taxon>Pseudomonadota</taxon>
        <taxon>Gammaproteobacteria</taxon>
        <taxon>Pseudomonadales</taxon>
        <taxon>Pseudomonadaceae</taxon>
        <taxon>Stutzerimonas</taxon>
    </lineage>
</organism>
<protein>
    <submittedName>
        <fullName evidence="1">SDR family oxidoreductase</fullName>
    </submittedName>
</protein>